<dbReference type="GO" id="GO:0000126">
    <property type="term" value="C:transcription factor TFIIIB complex"/>
    <property type="evidence" value="ECO:0007669"/>
    <property type="project" value="TreeGrafter"/>
</dbReference>
<dbReference type="PANTHER" id="PTHR22929:SF0">
    <property type="entry name" value="TRANSCRIPTION FACTOR TFIIIB COMPONENT B'' HOMOLOG"/>
    <property type="match status" value="1"/>
</dbReference>
<dbReference type="OrthoDB" id="272624at2759"/>
<dbReference type="InterPro" id="IPR039467">
    <property type="entry name" value="TFIIIB_B''_Myb"/>
</dbReference>
<evidence type="ECO:0000259" key="2">
    <source>
        <dbReference type="PROSITE" id="PS50090"/>
    </source>
</evidence>
<sequence>MLAADPGAPLDVNTTLMSDILRDPGVGKLSNRFVEAYRAKRKLNEERRKERERRREEMVRRKRELEEAVERGEGRALGAKAAEDDGEGEQHAGEGPQDAVAVRAAVVNALRAAEEPTPPPEDGPFRETHTAPQLRMGAHGEWEIDEDLLLIDRAADPALQQEEELEEVEERESDRFVTSFTWSKLEKNPGARARWSREETELLCKGIGWFGYDFEMISKLFVGRDRLSVKRRWKNVEKVDPARAQAAWENREPIDLSYFSKHIGTNLLLPAAPIQPPMLALPPSTPPPDETPVLRLPAPKAARGEPEEEIFDMDVGEETYEEIDLDEEELPTLSEAMMV</sequence>
<evidence type="ECO:0000313" key="3">
    <source>
        <dbReference type="EMBL" id="EJU00061.1"/>
    </source>
</evidence>
<dbReference type="GeneID" id="63688356"/>
<proteinExistence type="predicted"/>
<dbReference type="SMART" id="SM00717">
    <property type="entry name" value="SANT"/>
    <property type="match status" value="1"/>
</dbReference>
<dbReference type="GO" id="GO:0070898">
    <property type="term" value="P:RNA polymerase III preinitiation complex assembly"/>
    <property type="evidence" value="ECO:0007669"/>
    <property type="project" value="TreeGrafter"/>
</dbReference>
<reference evidence="3 4" key="1">
    <citation type="journal article" date="2012" name="Science">
        <title>The Paleozoic origin of enzymatic lignin decomposition reconstructed from 31 fungal genomes.</title>
        <authorList>
            <person name="Floudas D."/>
            <person name="Binder M."/>
            <person name="Riley R."/>
            <person name="Barry K."/>
            <person name="Blanchette R.A."/>
            <person name="Henrissat B."/>
            <person name="Martinez A.T."/>
            <person name="Otillar R."/>
            <person name="Spatafora J.W."/>
            <person name="Yadav J.S."/>
            <person name="Aerts A."/>
            <person name="Benoit I."/>
            <person name="Boyd A."/>
            <person name="Carlson A."/>
            <person name="Copeland A."/>
            <person name="Coutinho P.M."/>
            <person name="de Vries R.P."/>
            <person name="Ferreira P."/>
            <person name="Findley K."/>
            <person name="Foster B."/>
            <person name="Gaskell J."/>
            <person name="Glotzer D."/>
            <person name="Gorecki P."/>
            <person name="Heitman J."/>
            <person name="Hesse C."/>
            <person name="Hori C."/>
            <person name="Igarashi K."/>
            <person name="Jurgens J.A."/>
            <person name="Kallen N."/>
            <person name="Kersten P."/>
            <person name="Kohler A."/>
            <person name="Kuees U."/>
            <person name="Kumar T.K.A."/>
            <person name="Kuo A."/>
            <person name="LaButti K."/>
            <person name="Larrondo L.F."/>
            <person name="Lindquist E."/>
            <person name="Ling A."/>
            <person name="Lombard V."/>
            <person name="Lucas S."/>
            <person name="Lundell T."/>
            <person name="Martin R."/>
            <person name="McLaughlin D.J."/>
            <person name="Morgenstern I."/>
            <person name="Morin E."/>
            <person name="Murat C."/>
            <person name="Nagy L.G."/>
            <person name="Nolan M."/>
            <person name="Ohm R.A."/>
            <person name="Patyshakuliyeva A."/>
            <person name="Rokas A."/>
            <person name="Ruiz-Duenas F.J."/>
            <person name="Sabat G."/>
            <person name="Salamov A."/>
            <person name="Samejima M."/>
            <person name="Schmutz J."/>
            <person name="Slot J.C."/>
            <person name="St John F."/>
            <person name="Stenlid J."/>
            <person name="Sun H."/>
            <person name="Sun S."/>
            <person name="Syed K."/>
            <person name="Tsang A."/>
            <person name="Wiebenga A."/>
            <person name="Young D."/>
            <person name="Pisabarro A."/>
            <person name="Eastwood D.C."/>
            <person name="Martin F."/>
            <person name="Cullen D."/>
            <person name="Grigoriev I.V."/>
            <person name="Hibbett D.S."/>
        </authorList>
    </citation>
    <scope>NUCLEOTIDE SEQUENCE [LARGE SCALE GENOMIC DNA]</scope>
    <source>
        <strain evidence="3 4">DJM-731 SS1</strain>
    </source>
</reference>
<dbReference type="InterPro" id="IPR009057">
    <property type="entry name" value="Homeodomain-like_sf"/>
</dbReference>
<evidence type="ECO:0000313" key="4">
    <source>
        <dbReference type="Proteomes" id="UP000030653"/>
    </source>
</evidence>
<dbReference type="InterPro" id="IPR001005">
    <property type="entry name" value="SANT/Myb"/>
</dbReference>
<dbReference type="PROSITE" id="PS50090">
    <property type="entry name" value="MYB_LIKE"/>
    <property type="match status" value="1"/>
</dbReference>
<name>M5FS02_DACPD</name>
<dbReference type="GO" id="GO:0001156">
    <property type="term" value="F:TFIIIC-class transcription factor complex binding"/>
    <property type="evidence" value="ECO:0007669"/>
    <property type="project" value="TreeGrafter"/>
</dbReference>
<dbReference type="Proteomes" id="UP000030653">
    <property type="component" value="Unassembled WGS sequence"/>
</dbReference>
<dbReference type="OMA" id="TSHYTHV"/>
<evidence type="ECO:0000256" key="1">
    <source>
        <dbReference type="SAM" id="MobiDB-lite"/>
    </source>
</evidence>
<dbReference type="HOGENOM" id="CLU_818956_0_0_1"/>
<gene>
    <name evidence="3" type="ORF">DACRYDRAFT_23581</name>
</gene>
<dbReference type="CDD" id="cd00167">
    <property type="entry name" value="SANT"/>
    <property type="match status" value="1"/>
</dbReference>
<dbReference type="PANTHER" id="PTHR22929">
    <property type="entry name" value="RNA POLYMERASE III TRANSCRIPTION INITIATION FACTOR B"/>
    <property type="match status" value="1"/>
</dbReference>
<dbReference type="AlphaFoldDB" id="M5FS02"/>
<feature type="compositionally biased region" description="Basic and acidic residues" evidence="1">
    <location>
        <begin position="39"/>
        <end position="74"/>
    </location>
</feature>
<dbReference type="Pfam" id="PF15963">
    <property type="entry name" value="Myb_DNA-bind_7"/>
    <property type="match status" value="1"/>
</dbReference>
<dbReference type="RefSeq" id="XP_040626958.1">
    <property type="nucleotide sequence ID" value="XM_040773294.1"/>
</dbReference>
<dbReference type="EMBL" id="JH795868">
    <property type="protein sequence ID" value="EJU00061.1"/>
    <property type="molecule type" value="Genomic_DNA"/>
</dbReference>
<feature type="region of interest" description="Disordered" evidence="1">
    <location>
        <begin position="39"/>
        <end position="98"/>
    </location>
</feature>
<accession>M5FS02</accession>
<protein>
    <recommendedName>
        <fullName evidence="2">Myb-like domain-containing protein</fullName>
    </recommendedName>
</protein>
<dbReference type="SUPFAM" id="SSF46689">
    <property type="entry name" value="Homeodomain-like"/>
    <property type="match status" value="1"/>
</dbReference>
<feature type="domain" description="Myb-like" evidence="2">
    <location>
        <begin position="187"/>
        <end position="237"/>
    </location>
</feature>
<dbReference type="Gene3D" id="1.10.10.60">
    <property type="entry name" value="Homeodomain-like"/>
    <property type="match status" value="1"/>
</dbReference>
<organism evidence="3 4">
    <name type="scientific">Dacryopinax primogenitus (strain DJM 731)</name>
    <name type="common">Brown rot fungus</name>
    <dbReference type="NCBI Taxonomy" id="1858805"/>
    <lineage>
        <taxon>Eukaryota</taxon>
        <taxon>Fungi</taxon>
        <taxon>Dikarya</taxon>
        <taxon>Basidiomycota</taxon>
        <taxon>Agaricomycotina</taxon>
        <taxon>Dacrymycetes</taxon>
        <taxon>Dacrymycetales</taxon>
        <taxon>Dacrymycetaceae</taxon>
        <taxon>Dacryopinax</taxon>
    </lineage>
</organism>
<dbReference type="STRING" id="1858805.M5FS02"/>
<keyword evidence="4" id="KW-1185">Reference proteome</keyword>